<evidence type="ECO:0008006" key="4">
    <source>
        <dbReference type="Google" id="ProtNLM"/>
    </source>
</evidence>
<keyword evidence="1" id="KW-0472">Membrane</keyword>
<evidence type="ECO:0000313" key="3">
    <source>
        <dbReference type="Proteomes" id="UP001361239"/>
    </source>
</evidence>
<proteinExistence type="predicted"/>
<keyword evidence="3" id="KW-1185">Reference proteome</keyword>
<sequence length="104" mass="12157">MSPLQQTKLFLVQHLDLAKDALHIYVALTVFLGACLLFRWKAAQWKPWLAVLVVASLGEAWDLRDSVTYHTRIDLWGNWKDLWNTMLVPTVLMLAARHTRVFRR</sequence>
<dbReference type="EMBL" id="JBBHJZ010000001">
    <property type="protein sequence ID" value="MEJ5976146.1"/>
    <property type="molecule type" value="Genomic_DNA"/>
</dbReference>
<keyword evidence="1" id="KW-0812">Transmembrane</keyword>
<reference evidence="2 3" key="1">
    <citation type="submission" date="2024-03" db="EMBL/GenBank/DDBJ databases">
        <authorList>
            <person name="Jo J.-H."/>
        </authorList>
    </citation>
    <scope>NUCLEOTIDE SEQUENCE [LARGE SCALE GENOMIC DNA]</scope>
    <source>
        <strain evidence="2 3">PS1R-30</strain>
    </source>
</reference>
<comment type="caution">
    <text evidence="2">The sequence shown here is derived from an EMBL/GenBank/DDBJ whole genome shotgun (WGS) entry which is preliminary data.</text>
</comment>
<gene>
    <name evidence="2" type="ORF">WG901_05845</name>
</gene>
<evidence type="ECO:0000313" key="2">
    <source>
        <dbReference type="EMBL" id="MEJ5976146.1"/>
    </source>
</evidence>
<feature type="transmembrane region" description="Helical" evidence="1">
    <location>
        <begin position="21"/>
        <end position="40"/>
    </location>
</feature>
<name>A0ABU8RTW5_9SPHN</name>
<organism evidence="2 3">
    <name type="scientific">Novosphingobium anseongense</name>
    <dbReference type="NCBI Taxonomy" id="3133436"/>
    <lineage>
        <taxon>Bacteria</taxon>
        <taxon>Pseudomonadati</taxon>
        <taxon>Pseudomonadota</taxon>
        <taxon>Alphaproteobacteria</taxon>
        <taxon>Sphingomonadales</taxon>
        <taxon>Sphingomonadaceae</taxon>
        <taxon>Novosphingobium</taxon>
    </lineage>
</organism>
<keyword evidence="1" id="KW-1133">Transmembrane helix</keyword>
<protein>
    <recommendedName>
        <fullName evidence="4">VanZ-like domain-containing protein</fullName>
    </recommendedName>
</protein>
<evidence type="ECO:0000256" key="1">
    <source>
        <dbReference type="SAM" id="Phobius"/>
    </source>
</evidence>
<dbReference type="RefSeq" id="WP_339586065.1">
    <property type="nucleotide sequence ID" value="NZ_JBBHJZ010000001.1"/>
</dbReference>
<dbReference type="Proteomes" id="UP001361239">
    <property type="component" value="Unassembled WGS sequence"/>
</dbReference>
<accession>A0ABU8RTW5</accession>